<dbReference type="SMART" id="SM00345">
    <property type="entry name" value="HTH_GNTR"/>
    <property type="match status" value="1"/>
</dbReference>
<evidence type="ECO:0000256" key="3">
    <source>
        <dbReference type="ARBA" id="ARBA00023015"/>
    </source>
</evidence>
<dbReference type="SUPFAM" id="SSF46785">
    <property type="entry name" value="Winged helix' DNA-binding domain"/>
    <property type="match status" value="1"/>
</dbReference>
<dbReference type="Gene3D" id="1.10.10.10">
    <property type="entry name" value="Winged helix-like DNA-binding domain superfamily/Winged helix DNA-binding domain"/>
    <property type="match status" value="1"/>
</dbReference>
<dbReference type="CDD" id="cd07377">
    <property type="entry name" value="WHTH_GntR"/>
    <property type="match status" value="1"/>
</dbReference>
<dbReference type="EMBL" id="JACBZA010000001">
    <property type="protein sequence ID" value="NYH83701.1"/>
    <property type="molecule type" value="Genomic_DNA"/>
</dbReference>
<evidence type="ECO:0000313" key="9">
    <source>
        <dbReference type="Proteomes" id="UP000533017"/>
    </source>
</evidence>
<sequence length="462" mass="49586">MQNPVSLDHLVRQLGVPASRMPAYVWLADRLNLLVAEGRLTPGATLPAERAMATALGLSRTTVVRGLALAEAQGIVAARRGAGRTVRSPRRRSSAFEPLEPGLGGPEGDQLDLRSSQMPPVDGIGEAMRHATESTLARLTPGGYHTAGIPELREAICAHYASRGLPTTPDQVLVTTGAVNGVHLAVRALAGPGRRVVVENPCYPNTVRTIAFAGSRSSPVDTEDDDAGHAMAHALTNSDAPCALLIPEFQNPTGRLMGEQARSRVLRAARRRGVALVVDETLVATNWRELEMPSPLTARGVTTVLVGSMSKSHWAGLRIGWVRAPRRVVDLISHQRLGADLGAPLHAQVLAADLLARPLPHQRWKRVADNHDLLLRELRTRLRTWRIDPVDGGLNLWCRLPAPKSEQLVRAAGSRGLLLATGHVFSPGGHGWGARLRLPFTAHSDDLVRAAGILAEVAGEHL</sequence>
<gene>
    <name evidence="8" type="ORF">FHR37_002552</name>
</gene>
<dbReference type="InterPro" id="IPR036390">
    <property type="entry name" value="WH_DNA-bd_sf"/>
</dbReference>
<feature type="region of interest" description="Disordered" evidence="6">
    <location>
        <begin position="80"/>
        <end position="120"/>
    </location>
</feature>
<evidence type="ECO:0000259" key="7">
    <source>
        <dbReference type="PROSITE" id="PS50949"/>
    </source>
</evidence>
<dbReference type="PANTHER" id="PTHR46577:SF1">
    <property type="entry name" value="HTH-TYPE TRANSCRIPTIONAL REGULATORY PROTEIN GABR"/>
    <property type="match status" value="1"/>
</dbReference>
<dbReference type="InterPro" id="IPR036388">
    <property type="entry name" value="WH-like_DNA-bd_sf"/>
</dbReference>
<dbReference type="InterPro" id="IPR051446">
    <property type="entry name" value="HTH_trans_reg/aminotransferase"/>
</dbReference>
<dbReference type="PRINTS" id="PR00035">
    <property type="entry name" value="HTHGNTR"/>
</dbReference>
<evidence type="ECO:0000313" key="8">
    <source>
        <dbReference type="EMBL" id="NYH83701.1"/>
    </source>
</evidence>
<dbReference type="InterPro" id="IPR015424">
    <property type="entry name" value="PyrdxlP-dep_Trfase"/>
</dbReference>
<keyword evidence="4 8" id="KW-0238">DNA-binding</keyword>
<evidence type="ECO:0000256" key="6">
    <source>
        <dbReference type="SAM" id="MobiDB-lite"/>
    </source>
</evidence>
<dbReference type="SUPFAM" id="SSF53383">
    <property type="entry name" value="PLP-dependent transferases"/>
    <property type="match status" value="1"/>
</dbReference>
<feature type="domain" description="HTH gntR-type" evidence="7">
    <location>
        <begin position="21"/>
        <end position="89"/>
    </location>
</feature>
<evidence type="ECO:0000256" key="5">
    <source>
        <dbReference type="ARBA" id="ARBA00023163"/>
    </source>
</evidence>
<dbReference type="InterPro" id="IPR015421">
    <property type="entry name" value="PyrdxlP-dep_Trfase_major"/>
</dbReference>
<dbReference type="GO" id="GO:0003677">
    <property type="term" value="F:DNA binding"/>
    <property type="evidence" value="ECO:0007669"/>
    <property type="project" value="UniProtKB-KW"/>
</dbReference>
<evidence type="ECO:0000256" key="1">
    <source>
        <dbReference type="ARBA" id="ARBA00005384"/>
    </source>
</evidence>
<protein>
    <submittedName>
        <fullName evidence="8">DNA-binding transcriptional MocR family regulator</fullName>
    </submittedName>
</protein>
<proteinExistence type="inferred from homology"/>
<name>A0ABX2S666_9ACTN</name>
<comment type="similarity">
    <text evidence="1">In the C-terminal section; belongs to the class-I pyridoxal-phosphate-dependent aminotransferase family.</text>
</comment>
<dbReference type="Gene3D" id="3.40.640.10">
    <property type="entry name" value="Type I PLP-dependent aspartate aminotransferase-like (Major domain)"/>
    <property type="match status" value="1"/>
</dbReference>
<keyword evidence="3" id="KW-0805">Transcription regulation</keyword>
<dbReference type="InterPro" id="IPR004839">
    <property type="entry name" value="Aminotransferase_I/II_large"/>
</dbReference>
<dbReference type="Pfam" id="PF00392">
    <property type="entry name" value="GntR"/>
    <property type="match status" value="1"/>
</dbReference>
<dbReference type="PANTHER" id="PTHR46577">
    <property type="entry name" value="HTH-TYPE TRANSCRIPTIONAL REGULATORY PROTEIN GABR"/>
    <property type="match status" value="1"/>
</dbReference>
<dbReference type="RefSeq" id="WP_092882539.1">
    <property type="nucleotide sequence ID" value="NZ_FOOI01000004.1"/>
</dbReference>
<evidence type="ECO:0000256" key="4">
    <source>
        <dbReference type="ARBA" id="ARBA00023125"/>
    </source>
</evidence>
<dbReference type="PROSITE" id="PS50949">
    <property type="entry name" value="HTH_GNTR"/>
    <property type="match status" value="1"/>
</dbReference>
<keyword evidence="5" id="KW-0804">Transcription</keyword>
<dbReference type="CDD" id="cd00609">
    <property type="entry name" value="AAT_like"/>
    <property type="match status" value="1"/>
</dbReference>
<evidence type="ECO:0000256" key="2">
    <source>
        <dbReference type="ARBA" id="ARBA00022898"/>
    </source>
</evidence>
<dbReference type="Pfam" id="PF00155">
    <property type="entry name" value="Aminotran_1_2"/>
    <property type="match status" value="1"/>
</dbReference>
<reference evidence="8 9" key="1">
    <citation type="submission" date="2020-07" db="EMBL/GenBank/DDBJ databases">
        <title>Sequencing the genomes of 1000 actinobacteria strains.</title>
        <authorList>
            <person name="Klenk H.-P."/>
        </authorList>
    </citation>
    <scope>NUCLEOTIDE SEQUENCE [LARGE SCALE GENOMIC DNA]</scope>
    <source>
        <strain evidence="8 9">DSM 45117</strain>
    </source>
</reference>
<keyword evidence="9" id="KW-1185">Reference proteome</keyword>
<comment type="caution">
    <text evidence="8">The sequence shown here is derived from an EMBL/GenBank/DDBJ whole genome shotgun (WGS) entry which is preliminary data.</text>
</comment>
<accession>A0ABX2S666</accession>
<keyword evidence="2" id="KW-0663">Pyridoxal phosphate</keyword>
<organism evidence="8 9">
    <name type="scientific">Actinopolymorpha cephalotaxi</name>
    <dbReference type="NCBI Taxonomy" id="504797"/>
    <lineage>
        <taxon>Bacteria</taxon>
        <taxon>Bacillati</taxon>
        <taxon>Actinomycetota</taxon>
        <taxon>Actinomycetes</taxon>
        <taxon>Propionibacteriales</taxon>
        <taxon>Actinopolymorphaceae</taxon>
        <taxon>Actinopolymorpha</taxon>
    </lineage>
</organism>
<dbReference type="InterPro" id="IPR000524">
    <property type="entry name" value="Tscrpt_reg_HTH_GntR"/>
</dbReference>
<dbReference type="Proteomes" id="UP000533017">
    <property type="component" value="Unassembled WGS sequence"/>
</dbReference>